<proteinExistence type="predicted"/>
<sequence length="83" mass="9438">MGKKVPSPCIDVCKFSRAGHCIGCSMTKSQKKLFKTIKRASQQQAFLKLLVSQQKKLGRYSHWGPAYLKKLKKKKVKVKITLT</sequence>
<dbReference type="OrthoDB" id="7906652at2"/>
<dbReference type="InterPro" id="IPR010710">
    <property type="entry name" value="DUF1289"/>
</dbReference>
<evidence type="ECO:0008006" key="3">
    <source>
        <dbReference type="Google" id="ProtNLM"/>
    </source>
</evidence>
<dbReference type="Pfam" id="PF06945">
    <property type="entry name" value="DUF1289"/>
    <property type="match status" value="1"/>
</dbReference>
<gene>
    <name evidence="1" type="ORF">RUE5091_04164</name>
</gene>
<keyword evidence="2" id="KW-1185">Reference proteome</keyword>
<accession>A0A0P1IJW8</accession>
<evidence type="ECO:0000313" key="2">
    <source>
        <dbReference type="Proteomes" id="UP000051260"/>
    </source>
</evidence>
<reference evidence="2" key="1">
    <citation type="submission" date="2015-09" db="EMBL/GenBank/DDBJ databases">
        <authorList>
            <person name="Rodrigo-Torres L."/>
            <person name="Arahal D.R."/>
        </authorList>
    </citation>
    <scope>NUCLEOTIDE SEQUENCE [LARGE SCALE GENOMIC DNA]</scope>
    <source>
        <strain evidence="2">CECT 5091</strain>
    </source>
</reference>
<evidence type="ECO:0000313" key="1">
    <source>
        <dbReference type="EMBL" id="CUK17811.1"/>
    </source>
</evidence>
<organism evidence="1 2">
    <name type="scientific">Ruegeria denitrificans</name>
    <dbReference type="NCBI Taxonomy" id="1715692"/>
    <lineage>
        <taxon>Bacteria</taxon>
        <taxon>Pseudomonadati</taxon>
        <taxon>Pseudomonadota</taxon>
        <taxon>Alphaproteobacteria</taxon>
        <taxon>Rhodobacterales</taxon>
        <taxon>Roseobacteraceae</taxon>
        <taxon>Ruegeria</taxon>
    </lineage>
</organism>
<dbReference type="AlphaFoldDB" id="A0A0P1IJW8"/>
<dbReference type="STRING" id="1715692.RUE5091_04164"/>
<protein>
    <recommendedName>
        <fullName evidence="3">Fe-S protein</fullName>
    </recommendedName>
</protein>
<dbReference type="Proteomes" id="UP000051260">
    <property type="component" value="Unassembled WGS sequence"/>
</dbReference>
<name>A0A0P1IJW8_9RHOB</name>
<dbReference type="EMBL" id="CYUD01000018">
    <property type="protein sequence ID" value="CUK17811.1"/>
    <property type="molecule type" value="Genomic_DNA"/>
</dbReference>